<dbReference type="InterPro" id="IPR005123">
    <property type="entry name" value="Oxoglu/Fe-dep_dioxygenase_dom"/>
</dbReference>
<protein>
    <recommendedName>
        <fullName evidence="4">Fe2OG dioxygenase domain-containing protein</fullName>
    </recommendedName>
</protein>
<dbReference type="InterPro" id="IPR044861">
    <property type="entry name" value="IPNS-like_FE2OG_OXY"/>
</dbReference>
<dbReference type="Pfam" id="PF03171">
    <property type="entry name" value="2OG-FeII_Oxy"/>
    <property type="match status" value="1"/>
</dbReference>
<dbReference type="InterPro" id="IPR026992">
    <property type="entry name" value="DIOX_N"/>
</dbReference>
<dbReference type="EMBL" id="JABTTQ020002283">
    <property type="protein sequence ID" value="KAK6124910.1"/>
    <property type="molecule type" value="Genomic_DNA"/>
</dbReference>
<keyword evidence="1 3" id="KW-0479">Metal-binding</keyword>
<dbReference type="Gene3D" id="2.60.120.330">
    <property type="entry name" value="B-lactam Antibiotic, Isopenicillin N Synthase, Chain"/>
    <property type="match status" value="1"/>
</dbReference>
<evidence type="ECO:0000256" key="3">
    <source>
        <dbReference type="RuleBase" id="RU003682"/>
    </source>
</evidence>
<comment type="similarity">
    <text evidence="3">Belongs to the iron/ascorbate-dependent oxidoreductase family.</text>
</comment>
<name>A0ABR0UQF5_REHGL</name>
<gene>
    <name evidence="5" type="ORF">DH2020_041348</name>
</gene>
<dbReference type="PANTHER" id="PTHR47990">
    <property type="entry name" value="2-OXOGLUTARATE (2OG) AND FE(II)-DEPENDENT OXYGENASE SUPERFAMILY PROTEIN-RELATED"/>
    <property type="match status" value="1"/>
</dbReference>
<evidence type="ECO:0000313" key="6">
    <source>
        <dbReference type="Proteomes" id="UP001318860"/>
    </source>
</evidence>
<sequence>MGSETMKLPVIDFSNLKQQTPTWESVKIQVLKALEEYGCFRAIFDQVPLNLRKSIIDGSQQLFDLPLHIKRLNKSDTPYYGYIGQYPTLPLYESLGIEDALSPGNIENFINLMWSQGSPNFSKNVESYSGQLSELDKIVRRMVLESLGLEKFLDEHMGVTDYLIRFQKYDAPKSNDTKLGLDSHKDKKIVVTILYGNEVKGLEVLTKDGKYWIDAEPSKNSFIVVIGESFHAWTNGRVHAPYHRVMVTGDEARFSIGLFSIPKSGYIMKAPEEMVEEDHPILLKP</sequence>
<keyword evidence="3" id="KW-0560">Oxidoreductase</keyword>
<accession>A0ABR0UQF5</accession>
<dbReference type="InterPro" id="IPR027443">
    <property type="entry name" value="IPNS-like_sf"/>
</dbReference>
<keyword evidence="2 3" id="KW-0408">Iron</keyword>
<organism evidence="5 6">
    <name type="scientific">Rehmannia glutinosa</name>
    <name type="common">Chinese foxglove</name>
    <dbReference type="NCBI Taxonomy" id="99300"/>
    <lineage>
        <taxon>Eukaryota</taxon>
        <taxon>Viridiplantae</taxon>
        <taxon>Streptophyta</taxon>
        <taxon>Embryophyta</taxon>
        <taxon>Tracheophyta</taxon>
        <taxon>Spermatophyta</taxon>
        <taxon>Magnoliopsida</taxon>
        <taxon>eudicotyledons</taxon>
        <taxon>Gunneridae</taxon>
        <taxon>Pentapetalae</taxon>
        <taxon>asterids</taxon>
        <taxon>lamiids</taxon>
        <taxon>Lamiales</taxon>
        <taxon>Orobanchaceae</taxon>
        <taxon>Rehmannieae</taxon>
        <taxon>Rehmannia</taxon>
    </lineage>
</organism>
<dbReference type="SUPFAM" id="SSF51197">
    <property type="entry name" value="Clavaminate synthase-like"/>
    <property type="match status" value="1"/>
</dbReference>
<evidence type="ECO:0000259" key="4">
    <source>
        <dbReference type="PROSITE" id="PS51471"/>
    </source>
</evidence>
<dbReference type="InterPro" id="IPR050231">
    <property type="entry name" value="Iron_ascorbate_oxido_reductase"/>
</dbReference>
<keyword evidence="6" id="KW-1185">Reference proteome</keyword>
<comment type="caution">
    <text evidence="5">The sequence shown here is derived from an EMBL/GenBank/DDBJ whole genome shotgun (WGS) entry which is preliminary data.</text>
</comment>
<dbReference type="Proteomes" id="UP001318860">
    <property type="component" value="Unassembled WGS sequence"/>
</dbReference>
<proteinExistence type="inferred from homology"/>
<dbReference type="Pfam" id="PF14226">
    <property type="entry name" value="DIOX_N"/>
    <property type="match status" value="1"/>
</dbReference>
<dbReference type="PROSITE" id="PS51471">
    <property type="entry name" value="FE2OG_OXY"/>
    <property type="match status" value="1"/>
</dbReference>
<evidence type="ECO:0000256" key="1">
    <source>
        <dbReference type="ARBA" id="ARBA00022723"/>
    </source>
</evidence>
<reference evidence="5 6" key="1">
    <citation type="journal article" date="2021" name="Comput. Struct. Biotechnol. J.">
        <title>De novo genome assembly of the potent medicinal plant Rehmannia glutinosa using nanopore technology.</title>
        <authorList>
            <person name="Ma L."/>
            <person name="Dong C."/>
            <person name="Song C."/>
            <person name="Wang X."/>
            <person name="Zheng X."/>
            <person name="Niu Y."/>
            <person name="Chen S."/>
            <person name="Feng W."/>
        </authorList>
    </citation>
    <scope>NUCLEOTIDE SEQUENCE [LARGE SCALE GENOMIC DNA]</scope>
    <source>
        <strain evidence="5">DH-2019</strain>
    </source>
</reference>
<evidence type="ECO:0000313" key="5">
    <source>
        <dbReference type="EMBL" id="KAK6124910.1"/>
    </source>
</evidence>
<feature type="domain" description="Fe2OG dioxygenase" evidence="4">
    <location>
        <begin position="159"/>
        <end position="262"/>
    </location>
</feature>
<evidence type="ECO:0000256" key="2">
    <source>
        <dbReference type="ARBA" id="ARBA00023004"/>
    </source>
</evidence>